<accession>A0A9W7AXA7</accession>
<proteinExistence type="predicted"/>
<name>A0A9W7AXA7_9STRA</name>
<comment type="caution">
    <text evidence="2">The sequence shown here is derived from an EMBL/GenBank/DDBJ whole genome shotgun (WGS) entry which is preliminary data.</text>
</comment>
<gene>
    <name evidence="2" type="ORF">TrLO_g3435</name>
</gene>
<feature type="compositionally biased region" description="Low complexity" evidence="1">
    <location>
        <begin position="1"/>
        <end position="19"/>
    </location>
</feature>
<organism evidence="2 3">
    <name type="scientific">Triparma laevis f. longispina</name>
    <dbReference type="NCBI Taxonomy" id="1714387"/>
    <lineage>
        <taxon>Eukaryota</taxon>
        <taxon>Sar</taxon>
        <taxon>Stramenopiles</taxon>
        <taxon>Ochrophyta</taxon>
        <taxon>Bolidophyceae</taxon>
        <taxon>Parmales</taxon>
        <taxon>Triparmaceae</taxon>
        <taxon>Triparma</taxon>
    </lineage>
</organism>
<protein>
    <submittedName>
        <fullName evidence="2">Uncharacterized protein</fullName>
    </submittedName>
</protein>
<dbReference type="EMBL" id="BRXW01000872">
    <property type="protein sequence ID" value="GMH78241.1"/>
    <property type="molecule type" value="Genomic_DNA"/>
</dbReference>
<keyword evidence="3" id="KW-1185">Reference proteome</keyword>
<evidence type="ECO:0000313" key="3">
    <source>
        <dbReference type="Proteomes" id="UP001165122"/>
    </source>
</evidence>
<reference evidence="3" key="1">
    <citation type="journal article" date="2023" name="Commun. Biol.">
        <title>Genome analysis of Parmales, the sister group of diatoms, reveals the evolutionary specialization of diatoms from phago-mixotrophs to photoautotrophs.</title>
        <authorList>
            <person name="Ban H."/>
            <person name="Sato S."/>
            <person name="Yoshikawa S."/>
            <person name="Yamada K."/>
            <person name="Nakamura Y."/>
            <person name="Ichinomiya M."/>
            <person name="Sato N."/>
            <person name="Blanc-Mathieu R."/>
            <person name="Endo H."/>
            <person name="Kuwata A."/>
            <person name="Ogata H."/>
        </authorList>
    </citation>
    <scope>NUCLEOTIDE SEQUENCE [LARGE SCALE GENOMIC DNA]</scope>
    <source>
        <strain evidence="3">NIES 3700</strain>
    </source>
</reference>
<dbReference type="Proteomes" id="UP001165122">
    <property type="component" value="Unassembled WGS sequence"/>
</dbReference>
<dbReference type="AlphaFoldDB" id="A0A9W7AXA7"/>
<evidence type="ECO:0000256" key="1">
    <source>
        <dbReference type="SAM" id="MobiDB-lite"/>
    </source>
</evidence>
<evidence type="ECO:0000313" key="2">
    <source>
        <dbReference type="EMBL" id="GMH78241.1"/>
    </source>
</evidence>
<feature type="region of interest" description="Disordered" evidence="1">
    <location>
        <begin position="1"/>
        <end position="23"/>
    </location>
</feature>
<sequence>MEPRTSPSPSRRTGPPCSTASDSTQLIVITSKPGYTNRQINLTLLFGDGRIQEGKTDEVEKMSNKHFKNMEATGGY</sequence>